<reference evidence="1 2" key="2">
    <citation type="submission" date="2018-11" db="EMBL/GenBank/DDBJ databases">
        <authorList>
            <consortium name="Pathogen Informatics"/>
        </authorList>
    </citation>
    <scope>NUCLEOTIDE SEQUENCE [LARGE SCALE GENOMIC DNA]</scope>
</reference>
<dbReference type="Proteomes" id="UP000274504">
    <property type="component" value="Unassembled WGS sequence"/>
</dbReference>
<gene>
    <name evidence="1" type="ORF">HDID_LOCUS3366</name>
</gene>
<sequence length="208" mass="23459">MCDQGIRVRQNDILMILLKNHYDNHTSTIRKTLKGVNLKAICKQCRECLDLCKTKGKYPLSCALCSNRPTGIRDGALTIAELREMKIARYSDESDSTMQSLLQAFLTCISFIVANYTDWLNEVKKLVEENASKMKDFFSRQPDEFFFRLPEELKSVVFDDESAKTSDAKSSSSNSVSALMLLVEGIALSFTIAVPSELEIMRKFALSS</sequence>
<evidence type="ECO:0000313" key="3">
    <source>
        <dbReference type="WBParaSite" id="HDID_0000336801-mRNA-1"/>
    </source>
</evidence>
<dbReference type="EMBL" id="UYSG01001006">
    <property type="protein sequence ID" value="VDL31315.1"/>
    <property type="molecule type" value="Genomic_DNA"/>
</dbReference>
<evidence type="ECO:0000313" key="1">
    <source>
        <dbReference type="EMBL" id="VDL31315.1"/>
    </source>
</evidence>
<organism evidence="3">
    <name type="scientific">Hymenolepis diminuta</name>
    <name type="common">Rat tapeworm</name>
    <dbReference type="NCBI Taxonomy" id="6216"/>
    <lineage>
        <taxon>Eukaryota</taxon>
        <taxon>Metazoa</taxon>
        <taxon>Spiralia</taxon>
        <taxon>Lophotrochozoa</taxon>
        <taxon>Platyhelminthes</taxon>
        <taxon>Cestoda</taxon>
        <taxon>Eucestoda</taxon>
        <taxon>Cyclophyllidea</taxon>
        <taxon>Hymenolepididae</taxon>
        <taxon>Hymenolepis</taxon>
    </lineage>
</organism>
<name>A0A0R3SEY6_HYMDI</name>
<dbReference type="WBParaSite" id="HDID_0000336801-mRNA-1">
    <property type="protein sequence ID" value="HDID_0000336801-mRNA-1"/>
    <property type="gene ID" value="HDID_0000336801"/>
</dbReference>
<evidence type="ECO:0000313" key="2">
    <source>
        <dbReference type="Proteomes" id="UP000274504"/>
    </source>
</evidence>
<accession>A0A0R3SEY6</accession>
<reference evidence="3" key="1">
    <citation type="submission" date="2017-02" db="UniProtKB">
        <authorList>
            <consortium name="WormBaseParasite"/>
        </authorList>
    </citation>
    <scope>IDENTIFICATION</scope>
</reference>
<dbReference type="AlphaFoldDB" id="A0A0R3SEY6"/>
<protein>
    <submittedName>
        <fullName evidence="1 3">Uncharacterized protein</fullName>
    </submittedName>
</protein>
<proteinExistence type="predicted"/>